<dbReference type="PRINTS" id="PR00069">
    <property type="entry name" value="ALDKETRDTASE"/>
</dbReference>
<comment type="similarity">
    <text evidence="1">Belongs to the aldo/keto reductase family.</text>
</comment>
<evidence type="ECO:0000256" key="3">
    <source>
        <dbReference type="PIRSR" id="PIRSR000097-1"/>
    </source>
</evidence>
<dbReference type="Proteomes" id="UP000700596">
    <property type="component" value="Unassembled WGS sequence"/>
</dbReference>
<evidence type="ECO:0000313" key="8">
    <source>
        <dbReference type="Proteomes" id="UP000700596"/>
    </source>
</evidence>
<dbReference type="AlphaFoldDB" id="A0A9P9IR55"/>
<gene>
    <name evidence="7" type="ORF">B0J11DRAFT_428870</name>
</gene>
<dbReference type="PROSITE" id="PS00798">
    <property type="entry name" value="ALDOKETO_REDUCTASE_1"/>
    <property type="match status" value="1"/>
</dbReference>
<evidence type="ECO:0000313" key="7">
    <source>
        <dbReference type="EMBL" id="KAH7132093.1"/>
    </source>
</evidence>
<keyword evidence="8" id="KW-1185">Reference proteome</keyword>
<comment type="caution">
    <text evidence="7">The sequence shown here is derived from an EMBL/GenBank/DDBJ whole genome shotgun (WGS) entry which is preliminary data.</text>
</comment>
<dbReference type="PROSITE" id="PS00063">
    <property type="entry name" value="ALDOKETO_REDUCTASE_3"/>
    <property type="match status" value="1"/>
</dbReference>
<evidence type="ECO:0000259" key="6">
    <source>
        <dbReference type="Pfam" id="PF00248"/>
    </source>
</evidence>
<feature type="domain" description="NADP-dependent oxidoreductase" evidence="6">
    <location>
        <begin position="40"/>
        <end position="272"/>
    </location>
</feature>
<dbReference type="Gene3D" id="3.20.20.100">
    <property type="entry name" value="NADP-dependent oxidoreductase domain"/>
    <property type="match status" value="1"/>
</dbReference>
<dbReference type="Pfam" id="PF00248">
    <property type="entry name" value="Aldo_ket_red"/>
    <property type="match status" value="1"/>
</dbReference>
<dbReference type="CDD" id="cd19071">
    <property type="entry name" value="AKR_AKR1-5-like"/>
    <property type="match status" value="1"/>
</dbReference>
<dbReference type="InterPro" id="IPR018170">
    <property type="entry name" value="Aldo/ket_reductase_CS"/>
</dbReference>
<dbReference type="PIRSF" id="PIRSF000097">
    <property type="entry name" value="AKR"/>
    <property type="match status" value="1"/>
</dbReference>
<evidence type="ECO:0000256" key="1">
    <source>
        <dbReference type="ARBA" id="ARBA00007905"/>
    </source>
</evidence>
<name>A0A9P9IR55_9PLEO</name>
<dbReference type="InterPro" id="IPR036812">
    <property type="entry name" value="NAD(P)_OxRdtase_dom_sf"/>
</dbReference>
<dbReference type="PROSITE" id="PS00062">
    <property type="entry name" value="ALDOKETO_REDUCTASE_2"/>
    <property type="match status" value="1"/>
</dbReference>
<dbReference type="GO" id="GO:0016491">
    <property type="term" value="F:oxidoreductase activity"/>
    <property type="evidence" value="ECO:0007669"/>
    <property type="project" value="UniProtKB-KW"/>
</dbReference>
<sequence>MADITLKSNFPLENSQHEIPRLGFGVYLSPVTVCVKSCLEAFKSGYRHIDTAQYYENEASVGRAILESRLPRNQIFVTTKILSPGKDVESTYRSVRDSVEKLVGKEDDGYVDLFLIHSPNGGAEARKLMWQALEKAKEEKIVRDIGVSNYGIAHIEEMREYSKGNNWPPVVNQIELHPWCQQREIVEYCEKNKIVIEAYSPLVRNLKAEDKTLEQLSKKHAAYANQILIRWSLQKGFVPLPKSDTPSRIHQNAQIFNFKLDEEDMKLLDGLDQGRDGAIVQAVTNS</sequence>
<dbReference type="InterPro" id="IPR023210">
    <property type="entry name" value="NADP_OxRdtase_dom"/>
</dbReference>
<feature type="active site" description="Proton donor" evidence="3">
    <location>
        <position position="55"/>
    </location>
</feature>
<dbReference type="EMBL" id="JAGMWT010000003">
    <property type="protein sequence ID" value="KAH7132093.1"/>
    <property type="molecule type" value="Genomic_DNA"/>
</dbReference>
<evidence type="ECO:0000256" key="4">
    <source>
        <dbReference type="PIRSR" id="PIRSR000097-2"/>
    </source>
</evidence>
<keyword evidence="2" id="KW-0560">Oxidoreductase</keyword>
<organism evidence="7 8">
    <name type="scientific">Dendryphion nanum</name>
    <dbReference type="NCBI Taxonomy" id="256645"/>
    <lineage>
        <taxon>Eukaryota</taxon>
        <taxon>Fungi</taxon>
        <taxon>Dikarya</taxon>
        <taxon>Ascomycota</taxon>
        <taxon>Pezizomycotina</taxon>
        <taxon>Dothideomycetes</taxon>
        <taxon>Pleosporomycetidae</taxon>
        <taxon>Pleosporales</taxon>
        <taxon>Torulaceae</taxon>
        <taxon>Dendryphion</taxon>
    </lineage>
</organism>
<evidence type="ECO:0000256" key="5">
    <source>
        <dbReference type="PIRSR" id="PIRSR000097-3"/>
    </source>
</evidence>
<accession>A0A9P9IR55</accession>
<protein>
    <submittedName>
        <fullName evidence="7">NADP-dependent oxidoreductase domain-containing protein</fullName>
    </submittedName>
</protein>
<dbReference type="OrthoDB" id="416253at2759"/>
<reference evidence="7" key="1">
    <citation type="journal article" date="2021" name="Nat. Commun.">
        <title>Genetic determinants of endophytism in the Arabidopsis root mycobiome.</title>
        <authorList>
            <person name="Mesny F."/>
            <person name="Miyauchi S."/>
            <person name="Thiergart T."/>
            <person name="Pickel B."/>
            <person name="Atanasova L."/>
            <person name="Karlsson M."/>
            <person name="Huettel B."/>
            <person name="Barry K.W."/>
            <person name="Haridas S."/>
            <person name="Chen C."/>
            <person name="Bauer D."/>
            <person name="Andreopoulos W."/>
            <person name="Pangilinan J."/>
            <person name="LaButti K."/>
            <person name="Riley R."/>
            <person name="Lipzen A."/>
            <person name="Clum A."/>
            <person name="Drula E."/>
            <person name="Henrissat B."/>
            <person name="Kohler A."/>
            <person name="Grigoriev I.V."/>
            <person name="Martin F.M."/>
            <person name="Hacquard S."/>
        </authorList>
    </citation>
    <scope>NUCLEOTIDE SEQUENCE</scope>
    <source>
        <strain evidence="7">MPI-CAGE-CH-0243</strain>
    </source>
</reference>
<dbReference type="FunFam" id="3.20.20.100:FF:000015">
    <property type="entry name" value="Oxidoreductase, aldo/keto reductase family"/>
    <property type="match status" value="1"/>
</dbReference>
<dbReference type="SUPFAM" id="SSF51430">
    <property type="entry name" value="NAD(P)-linked oxidoreductase"/>
    <property type="match status" value="1"/>
</dbReference>
<feature type="binding site" evidence="4">
    <location>
        <position position="117"/>
    </location>
    <ligand>
        <name>substrate</name>
    </ligand>
</feature>
<dbReference type="InterPro" id="IPR020471">
    <property type="entry name" value="AKR"/>
</dbReference>
<feature type="site" description="Lowers pKa of active site Tyr" evidence="5">
    <location>
        <position position="80"/>
    </location>
</feature>
<proteinExistence type="inferred from homology"/>
<dbReference type="PANTHER" id="PTHR43827">
    <property type="entry name" value="2,5-DIKETO-D-GLUCONIC ACID REDUCTASE"/>
    <property type="match status" value="1"/>
</dbReference>
<evidence type="ECO:0000256" key="2">
    <source>
        <dbReference type="ARBA" id="ARBA00023002"/>
    </source>
</evidence>
<dbReference type="PANTHER" id="PTHR43827:SF13">
    <property type="entry name" value="ALDO_KETO REDUCTASE FAMILY PROTEIN"/>
    <property type="match status" value="1"/>
</dbReference>